<feature type="non-terminal residue" evidence="3">
    <location>
        <position position="335"/>
    </location>
</feature>
<accession>A0A5D0G979</accession>
<keyword evidence="4" id="KW-1185">Reference proteome</keyword>
<dbReference type="EMBL" id="VSFC01000033">
    <property type="protein sequence ID" value="TYA55683.1"/>
    <property type="molecule type" value="Genomic_DNA"/>
</dbReference>
<protein>
    <recommendedName>
        <fullName evidence="5">Thrombospondin</fullName>
    </recommendedName>
</protein>
<proteinExistence type="predicted"/>
<dbReference type="Pfam" id="PF11617">
    <property type="entry name" value="Cu-binding_MopE"/>
    <property type="match status" value="4"/>
</dbReference>
<feature type="signal peptide" evidence="2">
    <location>
        <begin position="1"/>
        <end position="20"/>
    </location>
</feature>
<dbReference type="Proteomes" id="UP000324550">
    <property type="component" value="Unassembled WGS sequence"/>
</dbReference>
<evidence type="ECO:0000256" key="2">
    <source>
        <dbReference type="SAM" id="SignalP"/>
    </source>
</evidence>
<name>A0A5D0G979_9FLAO</name>
<sequence length="335" mass="37220">MKKLFFTLLFSTFFIKIAIAQNCVIPNQPGYSFGLSYEISDPVNCNSGSVIYLFQFVSDLPFSLNFIIEDITVGSSTSHSITGTYESIEYYTADSVITLINGHLYKFYWEYSEPGYYCKRFAGNWGISECSDIDEDNDGFAADIDCNDNNANDIPFGNEYCDGYDNNCNGLIDDADPAIVQRPLWFLDEDNDGFPLEGSGIQTCFQPAENYFIYNISNPTPDCDDTDPNVNPDATEIQYNGLDDDCNPGSLDDDLDRDGFLQIEDCDDSNPNVNPDVTEIPNNGIDDDCNPTTPDTINPLDIDDDGDGQTENEGDCDDTNPNIYAGNTEIQYNGL</sequence>
<dbReference type="RefSeq" id="WP_199757286.1">
    <property type="nucleotide sequence ID" value="NZ_VSFC01000033.1"/>
</dbReference>
<evidence type="ECO:0008006" key="5">
    <source>
        <dbReference type="Google" id="ProtNLM"/>
    </source>
</evidence>
<evidence type="ECO:0000313" key="4">
    <source>
        <dbReference type="Proteomes" id="UP000324550"/>
    </source>
</evidence>
<evidence type="ECO:0000313" key="3">
    <source>
        <dbReference type="EMBL" id="TYA55683.1"/>
    </source>
</evidence>
<feature type="region of interest" description="Disordered" evidence="1">
    <location>
        <begin position="280"/>
        <end position="327"/>
    </location>
</feature>
<organism evidence="3 4">
    <name type="scientific">Formosa maritima</name>
    <dbReference type="NCBI Taxonomy" id="2592046"/>
    <lineage>
        <taxon>Bacteria</taxon>
        <taxon>Pseudomonadati</taxon>
        <taxon>Bacteroidota</taxon>
        <taxon>Flavobacteriia</taxon>
        <taxon>Flavobacteriales</taxon>
        <taxon>Flavobacteriaceae</taxon>
        <taxon>Formosa</taxon>
    </lineage>
</organism>
<dbReference type="AlphaFoldDB" id="A0A5D0G979"/>
<dbReference type="InterPro" id="IPR021655">
    <property type="entry name" value="Put_metal-bd"/>
</dbReference>
<evidence type="ECO:0000256" key="1">
    <source>
        <dbReference type="SAM" id="MobiDB-lite"/>
    </source>
</evidence>
<comment type="caution">
    <text evidence="3">The sequence shown here is derived from an EMBL/GenBank/DDBJ whole genome shotgun (WGS) entry which is preliminary data.</text>
</comment>
<keyword evidence="2" id="KW-0732">Signal</keyword>
<feature type="chain" id="PRO_5022755971" description="Thrombospondin" evidence="2">
    <location>
        <begin position="21"/>
        <end position="335"/>
    </location>
</feature>
<gene>
    <name evidence="3" type="ORF">FVF61_07130</name>
</gene>
<feature type="compositionally biased region" description="Acidic residues" evidence="1">
    <location>
        <begin position="301"/>
        <end position="318"/>
    </location>
</feature>
<reference evidence="3 4" key="1">
    <citation type="submission" date="2019-08" db="EMBL/GenBank/DDBJ databases">
        <title>Formosa sediminis sp. nov., isolated from marine sediment.</title>
        <authorList>
            <person name="Cao W.R."/>
        </authorList>
    </citation>
    <scope>NUCLEOTIDE SEQUENCE [LARGE SCALE GENOMIC DNA]</scope>
    <source>
        <strain evidence="3 4">1494</strain>
    </source>
</reference>